<accession>A0ABT6G8P5</accession>
<feature type="domain" description="HAMP" evidence="6">
    <location>
        <begin position="337"/>
        <end position="390"/>
    </location>
</feature>
<dbReference type="Proteomes" id="UP001529180">
    <property type="component" value="Unassembled WGS sequence"/>
</dbReference>
<feature type="domain" description="Methyl-accepting transducer" evidence="5">
    <location>
        <begin position="424"/>
        <end position="667"/>
    </location>
</feature>
<dbReference type="PROSITE" id="PS50885">
    <property type="entry name" value="HAMP"/>
    <property type="match status" value="1"/>
</dbReference>
<dbReference type="PROSITE" id="PS51753">
    <property type="entry name" value="HBM"/>
    <property type="match status" value="1"/>
</dbReference>
<keyword evidence="1 3" id="KW-0807">Transducer</keyword>
<feature type="domain" description="HBM" evidence="7">
    <location>
        <begin position="63"/>
        <end position="303"/>
    </location>
</feature>
<evidence type="ECO:0000256" key="1">
    <source>
        <dbReference type="ARBA" id="ARBA00023224"/>
    </source>
</evidence>
<keyword evidence="4" id="KW-0472">Membrane</keyword>
<sequence>MNTEGMMVSGSSSEQGSGFLANLGVKTKILSGFSAVLIVLVSALAFAYYSFTQVASDVDDYALRVEEAALVAQIETRFLRFKSHAREFANTANPHDAEQVFAIADEIRPILDTALQRFQSDDHRARIGKISGALDHYMADFSKVRSLSDEYHALILDRLEPDGIKVVSDLDELIARADGSQDMETLKQAAAAREHALLARLYANILIGRQDDSFGEKAASEFGLLKAGLVQMDQSALGTEYKDTLAEVMDLFDDYREAFDKIRSNELVIIETVNGGMQKSSDILLSEAETLMTEFAKAEHSIFERVIHQIGQAETEILIASLIGIGLGIAIAMLIGDRLSKPIIAITAIMRRLADHDLGVDVKWQGRRDEIGQMAGAVQVFKENAIRNDELEAKAIEDEKRAKEAQRMFMNRTADTFNSDVGQIIETVAAAAVELQATADSMSRLASSASEQTVAVASATEQASGNVHSVASATEELNASIEEINRQVVHSSEVARNAVGQVNQTRHDLKELVEASENISNVLKLISDIANQTNMLALNATIEAARAGEAGRGFAVVANEVKNLSDQTSKATEEITRYVDNLQSRTGSAVSKVEAVGKTVSEMDAIIATISSAIEEQTAATREIAFNVEQAATGTTVVSSNIATVSTAVNEAGTASGDVLRAVSMLSENFTTLKGATDNFVTTIRAA</sequence>
<dbReference type="InterPro" id="IPR004090">
    <property type="entry name" value="Chemotax_Me-accpt_rcpt"/>
</dbReference>
<comment type="caution">
    <text evidence="8">The sequence shown here is derived from an EMBL/GenBank/DDBJ whole genome shotgun (WGS) entry which is preliminary data.</text>
</comment>
<dbReference type="PROSITE" id="PS50111">
    <property type="entry name" value="CHEMOTAXIS_TRANSDUC_2"/>
    <property type="match status" value="1"/>
</dbReference>
<dbReference type="SMART" id="SM00304">
    <property type="entry name" value="HAMP"/>
    <property type="match status" value="1"/>
</dbReference>
<keyword evidence="4" id="KW-0812">Transmembrane</keyword>
<comment type="similarity">
    <text evidence="2">Belongs to the methyl-accepting chemotaxis (MCP) protein family.</text>
</comment>
<dbReference type="PANTHER" id="PTHR32089">
    <property type="entry name" value="METHYL-ACCEPTING CHEMOTAXIS PROTEIN MCPB"/>
    <property type="match status" value="1"/>
</dbReference>
<dbReference type="InterPro" id="IPR004089">
    <property type="entry name" value="MCPsignal_dom"/>
</dbReference>
<protein>
    <submittedName>
        <fullName evidence="8">Methyl-accepting chemotaxis protein</fullName>
    </submittedName>
</protein>
<dbReference type="SMART" id="SM00283">
    <property type="entry name" value="MA"/>
    <property type="match status" value="1"/>
</dbReference>
<name>A0ABT6G8P5_9PROT</name>
<proteinExistence type="inferred from homology"/>
<organism evidence="8 9">
    <name type="scientific">Thalassospira aquimaris</name>
    <dbReference type="NCBI Taxonomy" id="3037796"/>
    <lineage>
        <taxon>Bacteria</taxon>
        <taxon>Pseudomonadati</taxon>
        <taxon>Pseudomonadota</taxon>
        <taxon>Alphaproteobacteria</taxon>
        <taxon>Rhodospirillales</taxon>
        <taxon>Thalassospiraceae</taxon>
        <taxon>Thalassospira</taxon>
    </lineage>
</organism>
<evidence type="ECO:0000259" key="6">
    <source>
        <dbReference type="PROSITE" id="PS50885"/>
    </source>
</evidence>
<evidence type="ECO:0000256" key="2">
    <source>
        <dbReference type="ARBA" id="ARBA00029447"/>
    </source>
</evidence>
<evidence type="ECO:0000256" key="3">
    <source>
        <dbReference type="PROSITE-ProRule" id="PRU00284"/>
    </source>
</evidence>
<dbReference type="InterPro" id="IPR003660">
    <property type="entry name" value="HAMP_dom"/>
</dbReference>
<dbReference type="Gene3D" id="1.10.287.950">
    <property type="entry name" value="Methyl-accepting chemotaxis protein"/>
    <property type="match status" value="1"/>
</dbReference>
<dbReference type="Pfam" id="PF00015">
    <property type="entry name" value="MCPsignal"/>
    <property type="match status" value="1"/>
</dbReference>
<gene>
    <name evidence="8" type="ORF">P7680_05470</name>
</gene>
<dbReference type="PRINTS" id="PR00260">
    <property type="entry name" value="CHEMTRNSDUCR"/>
</dbReference>
<dbReference type="Pfam" id="PF00672">
    <property type="entry name" value="HAMP"/>
    <property type="match status" value="1"/>
</dbReference>
<evidence type="ECO:0000313" key="9">
    <source>
        <dbReference type="Proteomes" id="UP001529180"/>
    </source>
</evidence>
<feature type="transmembrane region" description="Helical" evidence="4">
    <location>
        <begin position="29"/>
        <end position="51"/>
    </location>
</feature>
<dbReference type="InterPro" id="IPR032255">
    <property type="entry name" value="HBM"/>
</dbReference>
<dbReference type="RefSeq" id="WP_114103183.1">
    <property type="nucleotide sequence ID" value="NZ_JARSBO010000002.1"/>
</dbReference>
<dbReference type="Gene3D" id="6.10.340.10">
    <property type="match status" value="1"/>
</dbReference>
<keyword evidence="4" id="KW-1133">Transmembrane helix</keyword>
<evidence type="ECO:0000259" key="7">
    <source>
        <dbReference type="PROSITE" id="PS51753"/>
    </source>
</evidence>
<dbReference type="EMBL" id="JARSBO010000002">
    <property type="protein sequence ID" value="MDG4718437.1"/>
    <property type="molecule type" value="Genomic_DNA"/>
</dbReference>
<dbReference type="SUPFAM" id="SSF58104">
    <property type="entry name" value="Methyl-accepting chemotaxis protein (MCP) signaling domain"/>
    <property type="match status" value="1"/>
</dbReference>
<dbReference type="SMART" id="SM01358">
    <property type="entry name" value="HBM"/>
    <property type="match status" value="1"/>
</dbReference>
<evidence type="ECO:0000259" key="5">
    <source>
        <dbReference type="PROSITE" id="PS50111"/>
    </source>
</evidence>
<feature type="transmembrane region" description="Helical" evidence="4">
    <location>
        <begin position="317"/>
        <end position="336"/>
    </location>
</feature>
<evidence type="ECO:0000256" key="4">
    <source>
        <dbReference type="SAM" id="Phobius"/>
    </source>
</evidence>
<keyword evidence="9" id="KW-1185">Reference proteome</keyword>
<dbReference type="PANTHER" id="PTHR32089:SF112">
    <property type="entry name" value="LYSOZYME-LIKE PROTEIN-RELATED"/>
    <property type="match status" value="1"/>
</dbReference>
<reference evidence="8 9" key="1">
    <citation type="submission" date="2023-03" db="EMBL/GenBank/DDBJ databases">
        <title>Strain FZY0004 represents a novel species in the genus Thalassospira isolated from seawater.</title>
        <authorList>
            <person name="Fu Z.-Y."/>
        </authorList>
    </citation>
    <scope>NUCLEOTIDE SEQUENCE [LARGE SCALE GENOMIC DNA]</scope>
    <source>
        <strain evidence="8 9">FZY0004</strain>
    </source>
</reference>
<evidence type="ECO:0000313" key="8">
    <source>
        <dbReference type="EMBL" id="MDG4718437.1"/>
    </source>
</evidence>
<dbReference type="CDD" id="cd06225">
    <property type="entry name" value="HAMP"/>
    <property type="match status" value="1"/>
</dbReference>